<evidence type="ECO:0000259" key="9">
    <source>
        <dbReference type="PROSITE" id="PS50928"/>
    </source>
</evidence>
<evidence type="ECO:0000256" key="4">
    <source>
        <dbReference type="ARBA" id="ARBA00022692"/>
    </source>
</evidence>
<dbReference type="EMBL" id="JPMX01000028">
    <property type="protein sequence ID" value="KGH47121.1"/>
    <property type="molecule type" value="Genomic_DNA"/>
</dbReference>
<gene>
    <name evidence="10" type="ORF">IN07_08565</name>
</gene>
<name>A0A098YBD6_9ACTN</name>
<evidence type="ECO:0000313" key="11">
    <source>
        <dbReference type="Proteomes" id="UP000029713"/>
    </source>
</evidence>
<feature type="transmembrane region" description="Helical" evidence="7">
    <location>
        <begin position="177"/>
        <end position="198"/>
    </location>
</feature>
<dbReference type="Gene3D" id="1.10.3720.10">
    <property type="entry name" value="MetI-like"/>
    <property type="match status" value="1"/>
</dbReference>
<dbReference type="InterPro" id="IPR000515">
    <property type="entry name" value="MetI-like"/>
</dbReference>
<dbReference type="GO" id="GO:0055085">
    <property type="term" value="P:transmembrane transport"/>
    <property type="evidence" value="ECO:0007669"/>
    <property type="project" value="InterPro"/>
</dbReference>
<keyword evidence="4 7" id="KW-0812">Transmembrane</keyword>
<keyword evidence="5 7" id="KW-1133">Transmembrane helix</keyword>
<feature type="region of interest" description="Disordered" evidence="8">
    <location>
        <begin position="1"/>
        <end position="25"/>
    </location>
</feature>
<comment type="caution">
    <text evidence="10">The sequence shown here is derived from an EMBL/GenBank/DDBJ whole genome shotgun (WGS) entry which is preliminary data.</text>
</comment>
<dbReference type="PANTHER" id="PTHR43386:SF1">
    <property type="entry name" value="D,D-DIPEPTIDE TRANSPORT SYSTEM PERMEASE PROTEIN DDPC-RELATED"/>
    <property type="match status" value="1"/>
</dbReference>
<keyword evidence="3" id="KW-1003">Cell membrane</keyword>
<organism evidence="10 11">
    <name type="scientific">Modestobacter caceresii</name>
    <dbReference type="NCBI Taxonomy" id="1522368"/>
    <lineage>
        <taxon>Bacteria</taxon>
        <taxon>Bacillati</taxon>
        <taxon>Actinomycetota</taxon>
        <taxon>Actinomycetes</taxon>
        <taxon>Geodermatophilales</taxon>
        <taxon>Geodermatophilaceae</taxon>
        <taxon>Modestobacter</taxon>
    </lineage>
</organism>
<dbReference type="InterPro" id="IPR035906">
    <property type="entry name" value="MetI-like_sf"/>
</dbReference>
<dbReference type="STRING" id="1522368.IN07_08565"/>
<feature type="transmembrane region" description="Helical" evidence="7">
    <location>
        <begin position="115"/>
        <end position="140"/>
    </location>
</feature>
<dbReference type="Pfam" id="PF12911">
    <property type="entry name" value="OppC_N"/>
    <property type="match status" value="1"/>
</dbReference>
<dbReference type="InterPro" id="IPR025966">
    <property type="entry name" value="OppC_N"/>
</dbReference>
<comment type="similarity">
    <text evidence="7">Belongs to the binding-protein-dependent transport system permease family.</text>
</comment>
<dbReference type="PROSITE" id="PS50928">
    <property type="entry name" value="ABC_TM1"/>
    <property type="match status" value="1"/>
</dbReference>
<evidence type="ECO:0000256" key="8">
    <source>
        <dbReference type="SAM" id="MobiDB-lite"/>
    </source>
</evidence>
<keyword evidence="6 7" id="KW-0472">Membrane</keyword>
<evidence type="ECO:0000313" key="10">
    <source>
        <dbReference type="EMBL" id="KGH47121.1"/>
    </source>
</evidence>
<dbReference type="OrthoDB" id="9812701at2"/>
<comment type="subcellular location">
    <subcellularLocation>
        <location evidence="1 7">Cell membrane</location>
        <topology evidence="1 7">Multi-pass membrane protein</topology>
    </subcellularLocation>
</comment>
<feature type="region of interest" description="Disordered" evidence="8">
    <location>
        <begin position="352"/>
        <end position="398"/>
    </location>
</feature>
<evidence type="ECO:0000256" key="3">
    <source>
        <dbReference type="ARBA" id="ARBA00022475"/>
    </source>
</evidence>
<evidence type="ECO:0000256" key="1">
    <source>
        <dbReference type="ARBA" id="ARBA00004651"/>
    </source>
</evidence>
<sequence length="398" mass="41210">MATATSVPTAAGPAGEPGTTPARRRRSWRSLPIVHQLRQSVGLQRGMLVAGLVLMGVFLLTALFAPLLAPYEYGQLRDAEGLFGAQQPPSGDHLLGTTVGGYDVLSRVIWGSRTALYVIVVAVLLSIVAGVLLGLVSGYFGGWLDRVLVVIADAIYAFPALLLAIIVAIVISGGQSSLWGGIMAAAISITVVFIPQYFRVIRAETVRIKAEAFVESARVIGASNRRIMLRHVLRNATRTLPLILTLNASEAILTLAGLGFLGFGIQPTAAAEWGYDLQQSLSDVTSGIWWTSLFPGLAIVLVVLGLTLVGESLNDLADPRLRTRRRVADQEPAEEGEVAAVPGGALTAGPAGVGGLEVTAAGGRPGNPASAGATGAEPAEGQVAGPDVTGQDGGGTRS</sequence>
<dbReference type="CDD" id="cd06261">
    <property type="entry name" value="TM_PBP2"/>
    <property type="match status" value="1"/>
</dbReference>
<reference evidence="10 11" key="1">
    <citation type="submission" date="2014-07" db="EMBL/GenBank/DDBJ databases">
        <title>Biosystematic studies on Modestobacter strains isolated from extreme hyper-arid desert soil and from historic building.</title>
        <authorList>
            <person name="Bukarasam K."/>
            <person name="Bull A."/>
            <person name="Girard G."/>
            <person name="van Wezel G."/>
            <person name="Goodfellow M."/>
        </authorList>
    </citation>
    <scope>NUCLEOTIDE SEQUENCE [LARGE SCALE GENOMIC DNA]</scope>
    <source>
        <strain evidence="10 11">KNN45-2b</strain>
    </source>
</reference>
<dbReference type="RefSeq" id="WP_036335108.1">
    <property type="nucleotide sequence ID" value="NZ_JPMX01000028.1"/>
</dbReference>
<evidence type="ECO:0000256" key="6">
    <source>
        <dbReference type="ARBA" id="ARBA00023136"/>
    </source>
</evidence>
<dbReference type="AlphaFoldDB" id="A0A098YBD6"/>
<dbReference type="InterPro" id="IPR050366">
    <property type="entry name" value="BP-dependent_transpt_permease"/>
</dbReference>
<dbReference type="Pfam" id="PF00528">
    <property type="entry name" value="BPD_transp_1"/>
    <property type="match status" value="1"/>
</dbReference>
<protein>
    <submittedName>
        <fullName evidence="10">Peptide ABC transporter permease</fullName>
    </submittedName>
</protein>
<keyword evidence="11" id="KW-1185">Reference proteome</keyword>
<feature type="transmembrane region" description="Helical" evidence="7">
    <location>
        <begin position="240"/>
        <end position="267"/>
    </location>
</feature>
<feature type="domain" description="ABC transmembrane type-1" evidence="9">
    <location>
        <begin position="112"/>
        <end position="310"/>
    </location>
</feature>
<keyword evidence="2 7" id="KW-0813">Transport</keyword>
<feature type="transmembrane region" description="Helical" evidence="7">
    <location>
        <begin position="147"/>
        <end position="171"/>
    </location>
</feature>
<evidence type="ECO:0000256" key="5">
    <source>
        <dbReference type="ARBA" id="ARBA00022989"/>
    </source>
</evidence>
<proteinExistence type="inferred from homology"/>
<feature type="transmembrane region" description="Helical" evidence="7">
    <location>
        <begin position="287"/>
        <end position="310"/>
    </location>
</feature>
<evidence type="ECO:0000256" key="2">
    <source>
        <dbReference type="ARBA" id="ARBA00022448"/>
    </source>
</evidence>
<dbReference type="Proteomes" id="UP000029713">
    <property type="component" value="Unassembled WGS sequence"/>
</dbReference>
<dbReference type="SUPFAM" id="SSF161098">
    <property type="entry name" value="MetI-like"/>
    <property type="match status" value="1"/>
</dbReference>
<feature type="region of interest" description="Disordered" evidence="8">
    <location>
        <begin position="326"/>
        <end position="345"/>
    </location>
</feature>
<accession>A0A098YBD6</accession>
<dbReference type="GO" id="GO:0005886">
    <property type="term" value="C:plasma membrane"/>
    <property type="evidence" value="ECO:0007669"/>
    <property type="project" value="UniProtKB-SubCell"/>
</dbReference>
<feature type="transmembrane region" description="Helical" evidence="7">
    <location>
        <begin position="47"/>
        <end position="69"/>
    </location>
</feature>
<dbReference type="PANTHER" id="PTHR43386">
    <property type="entry name" value="OLIGOPEPTIDE TRANSPORT SYSTEM PERMEASE PROTEIN APPC"/>
    <property type="match status" value="1"/>
</dbReference>
<evidence type="ECO:0000256" key="7">
    <source>
        <dbReference type="RuleBase" id="RU363032"/>
    </source>
</evidence>